<dbReference type="InterPro" id="IPR027065">
    <property type="entry name" value="Lon_Prtase"/>
</dbReference>
<keyword evidence="1" id="KW-0645">Protease</keyword>
<dbReference type="AlphaFoldDB" id="A0A2V3W3H5"/>
<comment type="caution">
    <text evidence="5">The sequence shown here is derived from an EMBL/GenBank/DDBJ whole genome shotgun (WGS) entry which is preliminary data.</text>
</comment>
<keyword evidence="2" id="KW-1133">Transmembrane helix</keyword>
<keyword evidence="6" id="KW-1185">Reference proteome</keyword>
<dbReference type="RefSeq" id="WP_110394670.1">
    <property type="nucleotide sequence ID" value="NZ_JADIJL010000013.1"/>
</dbReference>
<dbReference type="Pfam" id="PF13180">
    <property type="entry name" value="PDZ_2"/>
    <property type="match status" value="1"/>
</dbReference>
<dbReference type="SUPFAM" id="SSF50156">
    <property type="entry name" value="PDZ domain-like"/>
    <property type="match status" value="1"/>
</dbReference>
<dbReference type="EC" id="3.4.21.53" evidence="1"/>
<dbReference type="NCBIfam" id="NF041438">
    <property type="entry name" value="SepM_fam_S16"/>
    <property type="match status" value="1"/>
</dbReference>
<evidence type="ECO:0000313" key="5">
    <source>
        <dbReference type="EMBL" id="PXW88500.1"/>
    </source>
</evidence>
<dbReference type="InterPro" id="IPR036034">
    <property type="entry name" value="PDZ_sf"/>
</dbReference>
<dbReference type="GO" id="GO:0006508">
    <property type="term" value="P:proteolysis"/>
    <property type="evidence" value="ECO:0007669"/>
    <property type="project" value="UniProtKB-KW"/>
</dbReference>
<dbReference type="PROSITE" id="PS51786">
    <property type="entry name" value="LON_PROTEOLYTIC"/>
    <property type="match status" value="1"/>
</dbReference>
<feature type="domain" description="Lon proteolytic" evidence="4">
    <location>
        <begin position="231"/>
        <end position="337"/>
    </location>
</feature>
<sequence>MRISKRTILITFIITLFVFFMATYDLPYYVYKPGQADNLDDIVAVEHGYTSKGDLHLVTVSGGQVTPIQYIAAKILPYHEMVPIEEARPEGITDEEYMHYQLMLMEGSQHSSMVVAYEAANKEVHIDFNGIYVMSVVENMPAEGIIEMGDRIINVDGKDIKEANELVHYVQEKKSGESIEVVIDRDGEKRTKTIEVQTFPDDKEKVGIGIQLVTDQKITVHPEVEIKSGKIGGPSAGLMFALEMYNQLMTEDITKGYHIAGTGEIDFDGNVHRIGGIDKKVVAADRKGIEIFFAPNENGSENSNYITAKQTAEQIGTDMEIVPVDSFDDALTYLEKLDPK</sequence>
<evidence type="ECO:0000259" key="4">
    <source>
        <dbReference type="PROSITE" id="PS51786"/>
    </source>
</evidence>
<feature type="domain" description="PDZ" evidence="3">
    <location>
        <begin position="101"/>
        <end position="187"/>
    </location>
</feature>
<evidence type="ECO:0000313" key="6">
    <source>
        <dbReference type="Proteomes" id="UP000247978"/>
    </source>
</evidence>
<feature type="transmembrane region" description="Helical" evidence="2">
    <location>
        <begin position="7"/>
        <end position="31"/>
    </location>
</feature>
<keyword evidence="1" id="KW-0378">Hydrolase</keyword>
<dbReference type="EMBL" id="QJJQ01000003">
    <property type="protein sequence ID" value="PXW88500.1"/>
    <property type="molecule type" value="Genomic_DNA"/>
</dbReference>
<dbReference type="GO" id="GO:0004252">
    <property type="term" value="F:serine-type endopeptidase activity"/>
    <property type="evidence" value="ECO:0007669"/>
    <property type="project" value="UniProtKB-UniRule"/>
</dbReference>
<dbReference type="GO" id="GO:0005524">
    <property type="term" value="F:ATP binding"/>
    <property type="evidence" value="ECO:0007669"/>
    <property type="project" value="InterPro"/>
</dbReference>
<dbReference type="PANTHER" id="PTHR10046">
    <property type="entry name" value="ATP DEPENDENT LON PROTEASE FAMILY MEMBER"/>
    <property type="match status" value="1"/>
</dbReference>
<protein>
    <recommendedName>
        <fullName evidence="1">endopeptidase La</fullName>
        <ecNumber evidence="1">3.4.21.53</ecNumber>
    </recommendedName>
</protein>
<reference evidence="5 6" key="1">
    <citation type="submission" date="2018-05" db="EMBL/GenBank/DDBJ databases">
        <title>Genomic Encyclopedia of Type Strains, Phase IV (KMG-IV): sequencing the most valuable type-strain genomes for metagenomic binning, comparative biology and taxonomic classification.</title>
        <authorList>
            <person name="Goeker M."/>
        </authorList>
    </citation>
    <scope>NUCLEOTIDE SEQUENCE [LARGE SCALE GENOMIC DNA]</scope>
    <source>
        <strain evidence="5 6">DSM 28556</strain>
    </source>
</reference>
<dbReference type="GO" id="GO:0004176">
    <property type="term" value="F:ATP-dependent peptidase activity"/>
    <property type="evidence" value="ECO:0007669"/>
    <property type="project" value="UniProtKB-UniRule"/>
</dbReference>
<keyword evidence="1" id="KW-0720">Serine protease</keyword>
<dbReference type="OrthoDB" id="2356897at2"/>
<feature type="active site" evidence="1">
    <location>
        <position position="280"/>
    </location>
</feature>
<dbReference type="Proteomes" id="UP000247978">
    <property type="component" value="Unassembled WGS sequence"/>
</dbReference>
<evidence type="ECO:0000259" key="3">
    <source>
        <dbReference type="PROSITE" id="PS50106"/>
    </source>
</evidence>
<dbReference type="InterPro" id="IPR001478">
    <property type="entry name" value="PDZ"/>
</dbReference>
<dbReference type="InterPro" id="IPR020568">
    <property type="entry name" value="Ribosomal_Su5_D2-typ_SF"/>
</dbReference>
<proteinExistence type="inferred from homology"/>
<feature type="active site" evidence="1">
    <location>
        <position position="235"/>
    </location>
</feature>
<organism evidence="5 6">
    <name type="scientific">Pseudogracilibacillus auburnensis</name>
    <dbReference type="NCBI Taxonomy" id="1494959"/>
    <lineage>
        <taxon>Bacteria</taxon>
        <taxon>Bacillati</taxon>
        <taxon>Bacillota</taxon>
        <taxon>Bacilli</taxon>
        <taxon>Bacillales</taxon>
        <taxon>Bacillaceae</taxon>
        <taxon>Pseudogracilibacillus</taxon>
    </lineage>
</organism>
<dbReference type="InterPro" id="IPR014721">
    <property type="entry name" value="Ribsml_uS5_D2-typ_fold_subgr"/>
</dbReference>
<keyword evidence="2" id="KW-0812">Transmembrane</keyword>
<dbReference type="Gene3D" id="3.30.230.10">
    <property type="match status" value="1"/>
</dbReference>
<comment type="similarity">
    <text evidence="1">Belongs to the peptidase S16 family.</text>
</comment>
<evidence type="ECO:0000256" key="2">
    <source>
        <dbReference type="SAM" id="Phobius"/>
    </source>
</evidence>
<name>A0A2V3W3H5_9BACI</name>
<dbReference type="SUPFAM" id="SSF54211">
    <property type="entry name" value="Ribosomal protein S5 domain 2-like"/>
    <property type="match status" value="1"/>
</dbReference>
<accession>A0A2V3W3H5</accession>
<keyword evidence="2" id="KW-0472">Membrane</keyword>
<dbReference type="Pfam" id="PF05362">
    <property type="entry name" value="Lon_C"/>
    <property type="match status" value="1"/>
</dbReference>
<evidence type="ECO:0000256" key="1">
    <source>
        <dbReference type="PROSITE-ProRule" id="PRU01122"/>
    </source>
</evidence>
<dbReference type="InterPro" id="IPR008269">
    <property type="entry name" value="Lon_proteolytic"/>
</dbReference>
<dbReference type="GO" id="GO:0030163">
    <property type="term" value="P:protein catabolic process"/>
    <property type="evidence" value="ECO:0007669"/>
    <property type="project" value="InterPro"/>
</dbReference>
<dbReference type="PROSITE" id="PS50106">
    <property type="entry name" value="PDZ"/>
    <property type="match status" value="1"/>
</dbReference>
<dbReference type="SMART" id="SM00228">
    <property type="entry name" value="PDZ"/>
    <property type="match status" value="1"/>
</dbReference>
<comment type="catalytic activity">
    <reaction evidence="1">
        <text>Hydrolysis of proteins in presence of ATP.</text>
        <dbReference type="EC" id="3.4.21.53"/>
    </reaction>
</comment>
<gene>
    <name evidence="5" type="ORF">DFR56_1034</name>
</gene>